<keyword evidence="9" id="KW-1185">Reference proteome</keyword>
<dbReference type="PANTHER" id="PTHR31899:SF9">
    <property type="entry name" value="BETA-CAROTENE 3-HYDROXYLASE 1, CHLOROPLASTIC"/>
    <property type="match status" value="1"/>
</dbReference>
<name>A0A830HSD5_9CHLO</name>
<feature type="region of interest" description="Disordered" evidence="5">
    <location>
        <begin position="109"/>
        <end position="221"/>
    </location>
</feature>
<feature type="compositionally biased region" description="Basic residues" evidence="5">
    <location>
        <begin position="162"/>
        <end position="175"/>
    </location>
</feature>
<protein>
    <recommendedName>
        <fullName evidence="4">beta-carotene 3-hydroxylase</fullName>
        <ecNumber evidence="4">1.14.15.24</ecNumber>
    </recommendedName>
</protein>
<evidence type="ECO:0000256" key="6">
    <source>
        <dbReference type="SAM" id="Phobius"/>
    </source>
</evidence>
<feature type="transmembrane region" description="Helical" evidence="6">
    <location>
        <begin position="337"/>
        <end position="358"/>
    </location>
</feature>
<dbReference type="GO" id="GO:0016119">
    <property type="term" value="P:carotene metabolic process"/>
    <property type="evidence" value="ECO:0007669"/>
    <property type="project" value="TreeGrafter"/>
</dbReference>
<feature type="compositionally biased region" description="Low complexity" evidence="5">
    <location>
        <begin position="1"/>
        <end position="18"/>
    </location>
</feature>
<dbReference type="GO" id="GO:0010291">
    <property type="term" value="F:beta-carotene 3-hydroxylase activity"/>
    <property type="evidence" value="ECO:0007669"/>
    <property type="project" value="UniProtKB-EC"/>
</dbReference>
<keyword evidence="2" id="KW-0125">Carotenoid biosynthesis</keyword>
<evidence type="ECO:0000256" key="3">
    <source>
        <dbReference type="ARBA" id="ARBA00023002"/>
    </source>
</evidence>
<dbReference type="PANTHER" id="PTHR31899">
    <property type="entry name" value="BETA-CAROTENE 3-HYDROXYLASE 1, CHLOROPLASTIC"/>
    <property type="match status" value="1"/>
</dbReference>
<evidence type="ECO:0000313" key="8">
    <source>
        <dbReference type="EMBL" id="GHP09615.1"/>
    </source>
</evidence>
<keyword evidence="3" id="KW-0560">Oxidoreductase</keyword>
<keyword evidence="6" id="KW-0812">Transmembrane</keyword>
<gene>
    <name evidence="8" type="ORF">PPROV_000835000</name>
</gene>
<dbReference type="Proteomes" id="UP000660262">
    <property type="component" value="Unassembled WGS sequence"/>
</dbReference>
<proteinExistence type="inferred from homology"/>
<dbReference type="EC" id="1.14.15.24" evidence="4"/>
<reference evidence="8" key="1">
    <citation type="submission" date="2020-10" db="EMBL/GenBank/DDBJ databases">
        <title>Unveiling of a novel bifunctional photoreceptor, Dualchrome1, isolated from a cosmopolitan green alga.</title>
        <authorList>
            <person name="Suzuki S."/>
            <person name="Kawachi M."/>
        </authorList>
    </citation>
    <scope>NUCLEOTIDE SEQUENCE</scope>
    <source>
        <strain evidence="8">NIES 2893</strain>
    </source>
</reference>
<feature type="compositionally biased region" description="Low complexity" evidence="5">
    <location>
        <begin position="109"/>
        <end position="161"/>
    </location>
</feature>
<feature type="transmembrane region" description="Helical" evidence="6">
    <location>
        <begin position="225"/>
        <end position="244"/>
    </location>
</feature>
<dbReference type="GO" id="GO:0005506">
    <property type="term" value="F:iron ion binding"/>
    <property type="evidence" value="ECO:0007669"/>
    <property type="project" value="InterPro"/>
</dbReference>
<feature type="transmembrane region" description="Helical" evidence="6">
    <location>
        <begin position="311"/>
        <end position="331"/>
    </location>
</feature>
<feature type="region of interest" description="Disordered" evidence="5">
    <location>
        <begin position="1"/>
        <end position="27"/>
    </location>
</feature>
<evidence type="ECO:0000256" key="5">
    <source>
        <dbReference type="SAM" id="MobiDB-lite"/>
    </source>
</evidence>
<evidence type="ECO:0000256" key="2">
    <source>
        <dbReference type="ARBA" id="ARBA00022746"/>
    </source>
</evidence>
<dbReference type="Pfam" id="PF04116">
    <property type="entry name" value="FA_hydroxylase"/>
    <property type="match status" value="1"/>
</dbReference>
<keyword evidence="6" id="KW-0472">Membrane</keyword>
<dbReference type="GO" id="GO:0016123">
    <property type="term" value="P:xanthophyll biosynthetic process"/>
    <property type="evidence" value="ECO:0007669"/>
    <property type="project" value="TreeGrafter"/>
</dbReference>
<comment type="caution">
    <text evidence="8">The sequence shown here is derived from an EMBL/GenBank/DDBJ whole genome shotgun (WGS) entry which is preliminary data.</text>
</comment>
<dbReference type="EMBL" id="BNJQ01000025">
    <property type="protein sequence ID" value="GHP09615.1"/>
    <property type="molecule type" value="Genomic_DNA"/>
</dbReference>
<accession>A0A830HSD5</accession>
<dbReference type="OrthoDB" id="9990796at2759"/>
<comment type="similarity">
    <text evidence="1">Belongs to the sterol desaturase family.</text>
</comment>
<dbReference type="GO" id="GO:0009507">
    <property type="term" value="C:chloroplast"/>
    <property type="evidence" value="ECO:0007669"/>
    <property type="project" value="TreeGrafter"/>
</dbReference>
<evidence type="ECO:0000313" key="9">
    <source>
        <dbReference type="Proteomes" id="UP000660262"/>
    </source>
</evidence>
<feature type="domain" description="Fatty acid hydroxylase" evidence="7">
    <location>
        <begin position="274"/>
        <end position="400"/>
    </location>
</feature>
<organism evidence="8 9">
    <name type="scientific">Pycnococcus provasolii</name>
    <dbReference type="NCBI Taxonomy" id="41880"/>
    <lineage>
        <taxon>Eukaryota</taxon>
        <taxon>Viridiplantae</taxon>
        <taxon>Chlorophyta</taxon>
        <taxon>Pseudoscourfieldiophyceae</taxon>
        <taxon>Pseudoscourfieldiales</taxon>
        <taxon>Pycnococcaceae</taxon>
        <taxon>Pycnococcus</taxon>
    </lineage>
</organism>
<evidence type="ECO:0000256" key="4">
    <source>
        <dbReference type="ARBA" id="ARBA00026097"/>
    </source>
</evidence>
<dbReference type="InterPro" id="IPR006694">
    <property type="entry name" value="Fatty_acid_hydroxylase"/>
</dbReference>
<dbReference type="AlphaFoldDB" id="A0A830HSD5"/>
<evidence type="ECO:0000259" key="7">
    <source>
        <dbReference type="Pfam" id="PF04116"/>
    </source>
</evidence>
<dbReference type="InterPro" id="IPR045019">
    <property type="entry name" value="BETA-OHASE-like"/>
</dbReference>
<sequence length="469" mass="49972">MSVPTLTSSTPAARPAPAGRNSMGMTSCRRSSLHFPCLRASQASSSTPAAGLCQASTSGAVAGIATAWPKTHANNNAGFVGANIPALPWLARTARPTKMNLRAWRANATTGGSTAASSPTPTPSSSSSGISSTSREVAACASATTDTPTTTTDSSEATLTSRKNKAASKKSKRRVTTLVVNRLKPPASSSKGGRKFNKDAYRPNPSSDSGKNKPARNTRQEKDSYQVAAFLSTLGLVSAATLATYFRFEMHAATEGTGVAAEELLASLMLTAGGAVGMEMWARWAHRELWHDAWWNYHESHHRPREGMFEANDIFAVINAPVAMALTAYGFWHEGIFAGACFGAGLGITLFGIGYMFVHDGLVHRRFPVGPIADVPYMKRVAAAHTLHHAEKYNGVPWGLFLGPQELEELGPEAMEDLDKLVTSRDKFLALKSQVQQAEASAKSQTDIQRLVQEAAVAEKKAKDAANPK</sequence>
<keyword evidence="6" id="KW-1133">Transmembrane helix</keyword>
<evidence type="ECO:0000256" key="1">
    <source>
        <dbReference type="ARBA" id="ARBA00009324"/>
    </source>
</evidence>